<proteinExistence type="predicted"/>
<gene>
    <name evidence="2" type="ORF">GCM10011509_35620</name>
</gene>
<keyword evidence="3" id="KW-1185">Reference proteome</keyword>
<reference evidence="3" key="1">
    <citation type="journal article" date="2019" name="Int. J. Syst. Evol. Microbiol.">
        <title>The Global Catalogue of Microorganisms (GCM) 10K type strain sequencing project: providing services to taxonomists for standard genome sequencing and annotation.</title>
        <authorList>
            <consortium name="The Broad Institute Genomics Platform"/>
            <consortium name="The Broad Institute Genome Sequencing Center for Infectious Disease"/>
            <person name="Wu L."/>
            <person name="Ma J."/>
        </authorList>
    </citation>
    <scope>NUCLEOTIDE SEQUENCE [LARGE SCALE GENOMIC DNA]</scope>
    <source>
        <strain evidence="3">CGMCC 1.5362</strain>
    </source>
</reference>
<keyword evidence="1" id="KW-0812">Transmembrane</keyword>
<protein>
    <submittedName>
        <fullName evidence="2">Uncharacterized protein</fullName>
    </submittedName>
</protein>
<organism evidence="2 3">
    <name type="scientific">Ornithinimicrobium pekingense</name>
    <dbReference type="NCBI Taxonomy" id="384677"/>
    <lineage>
        <taxon>Bacteria</taxon>
        <taxon>Bacillati</taxon>
        <taxon>Actinomycetota</taxon>
        <taxon>Actinomycetes</taxon>
        <taxon>Micrococcales</taxon>
        <taxon>Ornithinimicrobiaceae</taxon>
        <taxon>Ornithinimicrobium</taxon>
    </lineage>
</organism>
<keyword evidence="1" id="KW-0472">Membrane</keyword>
<feature type="transmembrane region" description="Helical" evidence="1">
    <location>
        <begin position="81"/>
        <end position="104"/>
    </location>
</feature>
<feature type="transmembrane region" description="Helical" evidence="1">
    <location>
        <begin position="39"/>
        <end position="69"/>
    </location>
</feature>
<evidence type="ECO:0000313" key="3">
    <source>
        <dbReference type="Proteomes" id="UP000662111"/>
    </source>
</evidence>
<evidence type="ECO:0000256" key="1">
    <source>
        <dbReference type="SAM" id="Phobius"/>
    </source>
</evidence>
<keyword evidence="1" id="KW-1133">Transmembrane helix</keyword>
<evidence type="ECO:0000313" key="2">
    <source>
        <dbReference type="EMBL" id="GGK83978.1"/>
    </source>
</evidence>
<dbReference type="EMBL" id="BMLB01000014">
    <property type="protein sequence ID" value="GGK83978.1"/>
    <property type="molecule type" value="Genomic_DNA"/>
</dbReference>
<feature type="transmembrane region" description="Helical" evidence="1">
    <location>
        <begin position="110"/>
        <end position="135"/>
    </location>
</feature>
<name>A0ABQ2FDV2_9MICO</name>
<dbReference type="Proteomes" id="UP000662111">
    <property type="component" value="Unassembled WGS sequence"/>
</dbReference>
<accession>A0ABQ2FDV2</accession>
<comment type="caution">
    <text evidence="2">The sequence shown here is derived from an EMBL/GenBank/DDBJ whole genome shotgun (WGS) entry which is preliminary data.</text>
</comment>
<sequence length="158" mass="16573">MARRVAVVGLALAVLGSLLMVWGQPPLRVAPMVPVDYLINFVLALLPMVGRLLALVGAVTIAFAVLIKVTGRSPVTVRSRLLLVAGLALVLAAMLAEAGLVSYFVNVDRIRMMLAVVSVTALAQAVGAALLSMWLTGLLTEQLPLARQPLGARVTAAR</sequence>